<keyword evidence="2" id="KW-0001">2Fe-2S</keyword>
<dbReference type="InterPro" id="IPR036922">
    <property type="entry name" value="Rieske_2Fe-2S_sf"/>
</dbReference>
<evidence type="ECO:0000313" key="7">
    <source>
        <dbReference type="EMBL" id="KAB2585633.1"/>
    </source>
</evidence>
<dbReference type="Proteomes" id="UP000325576">
    <property type="component" value="Unassembled WGS sequence"/>
</dbReference>
<evidence type="ECO:0000256" key="2">
    <source>
        <dbReference type="ARBA" id="ARBA00022714"/>
    </source>
</evidence>
<keyword evidence="7" id="KW-0223">Dioxygenase</keyword>
<dbReference type="InterPro" id="IPR015879">
    <property type="entry name" value="Ring_hydroxy_dOase_asu_C_dom"/>
</dbReference>
<evidence type="ECO:0000256" key="5">
    <source>
        <dbReference type="ARBA" id="ARBA00023004"/>
    </source>
</evidence>
<keyword evidence="4" id="KW-0560">Oxidoreductase</keyword>
<dbReference type="PRINTS" id="PR00090">
    <property type="entry name" value="RNGDIOXGNASE"/>
</dbReference>
<dbReference type="InterPro" id="IPR001663">
    <property type="entry name" value="Rng_hydr_dOase-A"/>
</dbReference>
<keyword evidence="5" id="KW-0408">Iron</keyword>
<evidence type="ECO:0000256" key="3">
    <source>
        <dbReference type="ARBA" id="ARBA00022723"/>
    </source>
</evidence>
<proteinExistence type="inferred from homology"/>
<dbReference type="AlphaFoldDB" id="A0A0C2ZPT4"/>
<dbReference type="PROSITE" id="PS51296">
    <property type="entry name" value="RIESKE"/>
    <property type="match status" value="1"/>
</dbReference>
<dbReference type="EMBL" id="MRBO01000304">
    <property type="protein sequence ID" value="KAB2585633.1"/>
    <property type="molecule type" value="Genomic_DNA"/>
</dbReference>
<accession>A0A0C2ZPT4</accession>
<dbReference type="GO" id="GO:0051537">
    <property type="term" value="F:2 iron, 2 sulfur cluster binding"/>
    <property type="evidence" value="ECO:0007669"/>
    <property type="project" value="UniProtKB-KW"/>
</dbReference>
<evidence type="ECO:0000256" key="6">
    <source>
        <dbReference type="ARBA" id="ARBA00023014"/>
    </source>
</evidence>
<dbReference type="CDD" id="cd03542">
    <property type="entry name" value="Rieske_RO_Alpha_HBDO"/>
    <property type="match status" value="1"/>
</dbReference>
<dbReference type="Pfam" id="PF00848">
    <property type="entry name" value="Ring_hydroxyl_A"/>
    <property type="match status" value="1"/>
</dbReference>
<dbReference type="GO" id="GO:0005506">
    <property type="term" value="F:iron ion binding"/>
    <property type="evidence" value="ECO:0007669"/>
    <property type="project" value="InterPro"/>
</dbReference>
<dbReference type="SUPFAM" id="SSF50022">
    <property type="entry name" value="ISP domain"/>
    <property type="match status" value="1"/>
</dbReference>
<dbReference type="SUPFAM" id="SSF55961">
    <property type="entry name" value="Bet v1-like"/>
    <property type="match status" value="1"/>
</dbReference>
<dbReference type="GO" id="GO:0004497">
    <property type="term" value="F:monooxygenase activity"/>
    <property type="evidence" value="ECO:0007669"/>
    <property type="project" value="UniProtKB-ARBA"/>
</dbReference>
<gene>
    <name evidence="7" type="ORF">BS297_09420</name>
</gene>
<comment type="caution">
    <text evidence="7">The sequence shown here is derived from an EMBL/GenBank/DDBJ whole genome shotgun (WGS) entry which is preliminary data.</text>
</comment>
<dbReference type="Pfam" id="PF00355">
    <property type="entry name" value="Rieske"/>
    <property type="match status" value="1"/>
</dbReference>
<dbReference type="InterPro" id="IPR017639">
    <property type="entry name" value="Benzo_1-2-diOase_lsu"/>
</dbReference>
<protein>
    <submittedName>
        <fullName evidence="7">Benzoate 1,2-dioxygenase large subunit</fullName>
    </submittedName>
</protein>
<dbReference type="PANTHER" id="PTHR43756:SF1">
    <property type="entry name" value="3-PHENYLPROPIONATE_CINNAMIC ACID DIOXYGENASE SUBUNIT ALPHA"/>
    <property type="match status" value="1"/>
</dbReference>
<sequence>MTDMLDAARGTDQFANIRAVLDDALVEDPETGRYQVRRSVFTDEQLFELEMTHIFEGNWIYLAHESQIPNVGDYFTTYMGRQPIVITRNKDGELGALINACSHRGAMLCRRKTDNRTTFTCPFHGWTFNNSGKLLKAKDARTGGYPEQFNKDGSHDLTRVARFENYRGFLFGSLNPDVLPLEEHLGDTTKVIDMIVDQSPDGLEVLRGASTYTYDGNWKLQTENGADGYHVSSTHWNYAATTARRTAGESSNETKAMDAGTWGKQGGGYFSYDYGHLLLWMWWGNPEDRPLFERKAELEAQFGSKKAEFMVGASRNLCLYPNVYLMDQFSSQIRHFRPISVDQTEVTIYCIAPKGESAEARSNRIRQYEDFFNASGMATPDDLEEFRSCQKTYQAAGAPWNDLSRGVTHQIPGPNDVAKDLGMNRVLSSGAKTEDEGLYPIQHGYWRDAMLAAVDAEQATSNRTI</sequence>
<dbReference type="InterPro" id="IPR017941">
    <property type="entry name" value="Rieske_2Fe-2S"/>
</dbReference>
<dbReference type="Gene3D" id="2.102.10.10">
    <property type="entry name" value="Rieske [2Fe-2S] iron-sulphur domain"/>
    <property type="match status" value="1"/>
</dbReference>
<organism evidence="7 8">
    <name type="scientific">Rhodococcus erythropolis</name>
    <name type="common">Arthrobacter picolinophilus</name>
    <dbReference type="NCBI Taxonomy" id="1833"/>
    <lineage>
        <taxon>Bacteria</taxon>
        <taxon>Bacillati</taxon>
        <taxon>Actinomycetota</taxon>
        <taxon>Actinomycetes</taxon>
        <taxon>Mycobacteriales</taxon>
        <taxon>Nocardiaceae</taxon>
        <taxon>Rhodococcus</taxon>
        <taxon>Rhodococcus erythropolis group</taxon>
    </lineage>
</organism>
<evidence type="ECO:0000313" key="8">
    <source>
        <dbReference type="Proteomes" id="UP000325576"/>
    </source>
</evidence>
<dbReference type="PANTHER" id="PTHR43756">
    <property type="entry name" value="CHOLINE MONOOXYGENASE, CHLOROPLASTIC"/>
    <property type="match status" value="1"/>
</dbReference>
<dbReference type="GO" id="GO:0051213">
    <property type="term" value="F:dioxygenase activity"/>
    <property type="evidence" value="ECO:0007669"/>
    <property type="project" value="UniProtKB-KW"/>
</dbReference>
<dbReference type="Gene3D" id="3.90.380.10">
    <property type="entry name" value="Naphthalene 1,2-dioxygenase Alpha Subunit, Chain A, domain 1"/>
    <property type="match status" value="1"/>
</dbReference>
<comment type="similarity">
    <text evidence="1">Belongs to the bacterial ring-hydroxylating dioxygenase alpha subunit family.</text>
</comment>
<keyword evidence="3" id="KW-0479">Metal-binding</keyword>
<name>A0A0C2ZPT4_RHOER</name>
<reference evidence="7 8" key="1">
    <citation type="journal article" date="2017" name="Poromechanics V (2013)">
        <title>Genomic Characterization of the Arsenic-Tolerant Actinobacterium, &lt;i&gt;Rhodococcus erythropolis&lt;/i&gt; S43.</title>
        <authorList>
            <person name="Retamal-Morales G."/>
            <person name="Mehnert M."/>
            <person name="Schwabe R."/>
            <person name="Tischler D."/>
            <person name="Schloemann M."/>
            <person name="Levican G.J."/>
        </authorList>
    </citation>
    <scope>NUCLEOTIDE SEQUENCE [LARGE SCALE GENOMIC DNA]</scope>
    <source>
        <strain evidence="7 8">S43</strain>
    </source>
</reference>
<dbReference type="GO" id="GO:0016705">
    <property type="term" value="F:oxidoreductase activity, acting on paired donors, with incorporation or reduction of molecular oxygen"/>
    <property type="evidence" value="ECO:0007669"/>
    <property type="project" value="UniProtKB-ARBA"/>
</dbReference>
<evidence type="ECO:0000256" key="1">
    <source>
        <dbReference type="ARBA" id="ARBA00008751"/>
    </source>
</evidence>
<dbReference type="CDD" id="cd08879">
    <property type="entry name" value="RHO_alpha_C_AntDO-like"/>
    <property type="match status" value="1"/>
</dbReference>
<keyword evidence="6" id="KW-0411">Iron-sulfur</keyword>
<evidence type="ECO:0000256" key="4">
    <source>
        <dbReference type="ARBA" id="ARBA00023002"/>
    </source>
</evidence>
<dbReference type="NCBIfam" id="TIGR03229">
    <property type="entry name" value="benzo_1_2_benA"/>
    <property type="match status" value="1"/>
</dbReference>